<accession>A0A0G4HLW7</accession>
<dbReference type="EMBL" id="CDMZ01003100">
    <property type="protein sequence ID" value="CEM45102.1"/>
    <property type="molecule type" value="Genomic_DNA"/>
</dbReference>
<reference evidence="1" key="1">
    <citation type="submission" date="2014-11" db="EMBL/GenBank/DDBJ databases">
        <authorList>
            <person name="Otto D Thomas"/>
            <person name="Naeem Raeece"/>
        </authorList>
    </citation>
    <scope>NUCLEOTIDE SEQUENCE</scope>
</reference>
<organism evidence="1">
    <name type="scientific">Chromera velia CCMP2878</name>
    <dbReference type="NCBI Taxonomy" id="1169474"/>
    <lineage>
        <taxon>Eukaryota</taxon>
        <taxon>Sar</taxon>
        <taxon>Alveolata</taxon>
        <taxon>Colpodellida</taxon>
        <taxon>Chromeraceae</taxon>
        <taxon>Chromera</taxon>
    </lineage>
</organism>
<protein>
    <submittedName>
        <fullName evidence="1">Uncharacterized protein</fullName>
    </submittedName>
</protein>
<gene>
    <name evidence="1" type="ORF">Cvel_28888</name>
</gene>
<name>A0A0G4HLW7_9ALVE</name>
<sequence length="90" mass="10087">MRKRTNLCLSKCQSELSNFLIAEHLQVSALQVFEEEMTVELFFLGSIMREGFGLGEVKRWTVGVEAGQTGLEVDLLLLSVSGVRLVQTLR</sequence>
<evidence type="ECO:0000313" key="1">
    <source>
        <dbReference type="EMBL" id="CEM45102.1"/>
    </source>
</evidence>
<proteinExistence type="predicted"/>
<dbReference type="VEuPathDB" id="CryptoDB:Cvel_28888"/>
<dbReference type="AlphaFoldDB" id="A0A0G4HLW7"/>